<feature type="transmembrane region" description="Helical" evidence="9">
    <location>
        <begin position="287"/>
        <end position="306"/>
    </location>
</feature>
<keyword evidence="11" id="KW-1185">Reference proteome</keyword>
<accession>A0A1B7K2C9</accession>
<evidence type="ECO:0000256" key="6">
    <source>
        <dbReference type="ARBA" id="ARBA00022692"/>
    </source>
</evidence>
<feature type="transmembrane region" description="Helical" evidence="9">
    <location>
        <begin position="107"/>
        <end position="130"/>
    </location>
</feature>
<dbReference type="CDD" id="cd06579">
    <property type="entry name" value="TM_PBP1_transp_AraH_like"/>
    <property type="match status" value="1"/>
</dbReference>
<sequence>MLQQQSSTAAGRKKIDFIAFFERFGVLIFMVLLILFFQTQNSNFLSERNVTNILTEVSIYGIMAVGMTLVILTAGIDLSVGSILAVCAMTAAFVIKGDNLVGIDPEAWGGMSWLVGLVICLAVGTFIGFLHGLGVTRLNIPPFIVTLGGMTIWRGVTLVINDGAPISGFDAGYRWWGRGELLGISIPIWIFAIVAVIGFLALHKSRWGRFVYAVGSNREAARLAGVNVNRVLVSVYVAIGCLAGLAGFILSARLGSAEAVAGFTFELRVIASVVIGGTSLMGGYGRIGGTIIGSIIMGILINGLVLMNVSAYYQQIITGAIIILAVAFDTYAKNRRGAS</sequence>
<keyword evidence="3" id="KW-0813">Transport</keyword>
<feature type="transmembrane region" description="Helical" evidence="9">
    <location>
        <begin position="312"/>
        <end position="332"/>
    </location>
</feature>
<feature type="transmembrane region" description="Helical" evidence="9">
    <location>
        <begin position="78"/>
        <end position="95"/>
    </location>
</feature>
<gene>
    <name evidence="10" type="ORF">M998_0631</name>
</gene>
<dbReference type="Proteomes" id="UP000078224">
    <property type="component" value="Unassembled WGS sequence"/>
</dbReference>
<feature type="transmembrane region" description="Helical" evidence="9">
    <location>
        <begin position="260"/>
        <end position="280"/>
    </location>
</feature>
<keyword evidence="6 9" id="KW-0812">Transmembrane</keyword>
<dbReference type="PANTHER" id="PTHR32196">
    <property type="entry name" value="ABC TRANSPORTER PERMEASE PROTEIN YPHD-RELATED-RELATED"/>
    <property type="match status" value="1"/>
</dbReference>
<evidence type="ECO:0000256" key="2">
    <source>
        <dbReference type="ARBA" id="ARBA00007942"/>
    </source>
</evidence>
<protein>
    <submittedName>
        <fullName evidence="10">Inositol transport system permease protein</fullName>
    </submittedName>
</protein>
<evidence type="ECO:0000256" key="4">
    <source>
        <dbReference type="ARBA" id="ARBA00022475"/>
    </source>
</evidence>
<keyword evidence="5" id="KW-0997">Cell inner membrane</keyword>
<feature type="transmembrane region" description="Helical" evidence="9">
    <location>
        <begin position="181"/>
        <end position="202"/>
    </location>
</feature>
<dbReference type="InterPro" id="IPR001851">
    <property type="entry name" value="ABC_transp_permease"/>
</dbReference>
<feature type="transmembrane region" description="Helical" evidence="9">
    <location>
        <begin position="20"/>
        <end position="38"/>
    </location>
</feature>
<keyword evidence="8 9" id="KW-0472">Membrane</keyword>
<evidence type="ECO:0000256" key="3">
    <source>
        <dbReference type="ARBA" id="ARBA00022448"/>
    </source>
</evidence>
<feature type="transmembrane region" description="Helical" evidence="9">
    <location>
        <begin position="231"/>
        <end position="254"/>
    </location>
</feature>
<organism evidence="10 11">
    <name type="scientific">Providencia heimbachae ATCC 35613</name>
    <dbReference type="NCBI Taxonomy" id="1354272"/>
    <lineage>
        <taxon>Bacteria</taxon>
        <taxon>Pseudomonadati</taxon>
        <taxon>Pseudomonadota</taxon>
        <taxon>Gammaproteobacteria</taxon>
        <taxon>Enterobacterales</taxon>
        <taxon>Morganellaceae</taxon>
        <taxon>Providencia</taxon>
    </lineage>
</organism>
<keyword evidence="4" id="KW-1003">Cell membrane</keyword>
<comment type="similarity">
    <text evidence="2">Belongs to the binding-protein-dependent transport system permease family. AraH/RbsC subfamily.</text>
</comment>
<dbReference type="PANTHER" id="PTHR32196:SF21">
    <property type="entry name" value="ABC TRANSPORTER PERMEASE PROTEIN YPHD-RELATED"/>
    <property type="match status" value="1"/>
</dbReference>
<evidence type="ECO:0000313" key="10">
    <source>
        <dbReference type="EMBL" id="OAT54299.1"/>
    </source>
</evidence>
<dbReference type="AlphaFoldDB" id="A0A1B7K2C9"/>
<name>A0A1B7K2C9_9GAMM</name>
<comment type="caution">
    <text evidence="10">The sequence shown here is derived from an EMBL/GenBank/DDBJ whole genome shotgun (WGS) entry which is preliminary data.</text>
</comment>
<evidence type="ECO:0000256" key="8">
    <source>
        <dbReference type="ARBA" id="ARBA00023136"/>
    </source>
</evidence>
<proteinExistence type="inferred from homology"/>
<evidence type="ECO:0000256" key="7">
    <source>
        <dbReference type="ARBA" id="ARBA00022989"/>
    </source>
</evidence>
<evidence type="ECO:0000313" key="11">
    <source>
        <dbReference type="Proteomes" id="UP000078224"/>
    </source>
</evidence>
<dbReference type="RefSeq" id="WP_068442881.1">
    <property type="nucleotide sequence ID" value="NZ_LXEW01000011.1"/>
</dbReference>
<dbReference type="Pfam" id="PF02653">
    <property type="entry name" value="BPD_transp_2"/>
    <property type="match status" value="1"/>
</dbReference>
<evidence type="ECO:0000256" key="9">
    <source>
        <dbReference type="SAM" id="Phobius"/>
    </source>
</evidence>
<dbReference type="EMBL" id="LXEW01000011">
    <property type="protein sequence ID" value="OAT54299.1"/>
    <property type="molecule type" value="Genomic_DNA"/>
</dbReference>
<evidence type="ECO:0000256" key="1">
    <source>
        <dbReference type="ARBA" id="ARBA00004429"/>
    </source>
</evidence>
<evidence type="ECO:0000256" key="5">
    <source>
        <dbReference type="ARBA" id="ARBA00022519"/>
    </source>
</evidence>
<comment type="subcellular location">
    <subcellularLocation>
        <location evidence="1">Cell inner membrane</location>
        <topology evidence="1">Multi-pass membrane protein</topology>
    </subcellularLocation>
</comment>
<dbReference type="PATRIC" id="fig|1354272.4.peg.648"/>
<feature type="transmembrane region" description="Helical" evidence="9">
    <location>
        <begin position="142"/>
        <end position="161"/>
    </location>
</feature>
<dbReference type="OrthoDB" id="8843934at2"/>
<reference evidence="10 11" key="1">
    <citation type="submission" date="2016-04" db="EMBL/GenBank/DDBJ databases">
        <title>ATOL: Assembling a taxonomically balanced genome-scale reconstruction of the evolutionary history of the Enterobacteriaceae.</title>
        <authorList>
            <person name="Plunkett G.III."/>
            <person name="Neeno-Eckwall E.C."/>
            <person name="Glasner J.D."/>
            <person name="Perna N.T."/>
        </authorList>
    </citation>
    <scope>NUCLEOTIDE SEQUENCE [LARGE SCALE GENOMIC DNA]</scope>
    <source>
        <strain evidence="10 11">ATCC 35613</strain>
    </source>
</reference>
<dbReference type="GO" id="GO:0005886">
    <property type="term" value="C:plasma membrane"/>
    <property type="evidence" value="ECO:0007669"/>
    <property type="project" value="UniProtKB-SubCell"/>
</dbReference>
<keyword evidence="7 9" id="KW-1133">Transmembrane helix</keyword>
<feature type="transmembrane region" description="Helical" evidence="9">
    <location>
        <begin position="50"/>
        <end position="71"/>
    </location>
</feature>
<dbReference type="GO" id="GO:0022857">
    <property type="term" value="F:transmembrane transporter activity"/>
    <property type="evidence" value="ECO:0007669"/>
    <property type="project" value="InterPro"/>
</dbReference>